<dbReference type="NCBIfam" id="TIGR00233">
    <property type="entry name" value="trpS"/>
    <property type="match status" value="1"/>
</dbReference>
<keyword evidence="4 10" id="KW-0547">Nucleotide-binding</keyword>
<dbReference type="InterPro" id="IPR050203">
    <property type="entry name" value="Trp-tRNA_synthetase"/>
</dbReference>
<dbReference type="Gene3D" id="1.10.240.10">
    <property type="entry name" value="Tyrosyl-Transfer RNA Synthetase"/>
    <property type="match status" value="1"/>
</dbReference>
<evidence type="ECO:0000256" key="5">
    <source>
        <dbReference type="ARBA" id="ARBA00022840"/>
    </source>
</evidence>
<dbReference type="AlphaFoldDB" id="A0A9D1FH37"/>
<evidence type="ECO:0000256" key="6">
    <source>
        <dbReference type="ARBA" id="ARBA00022917"/>
    </source>
</evidence>
<evidence type="ECO:0000256" key="8">
    <source>
        <dbReference type="ARBA" id="ARBA00049929"/>
    </source>
</evidence>
<dbReference type="FunFam" id="1.10.240.10:FF:000005">
    <property type="entry name" value="Tryptophan--tRNA ligase"/>
    <property type="match status" value="1"/>
</dbReference>
<accession>A0A9D1FH37</accession>
<evidence type="ECO:0000256" key="2">
    <source>
        <dbReference type="ARBA" id="ARBA00013161"/>
    </source>
</evidence>
<protein>
    <recommendedName>
        <fullName evidence="2 9">Tryptophan--tRNA ligase</fullName>
        <ecNumber evidence="2 9">6.1.1.2</ecNumber>
    </recommendedName>
</protein>
<dbReference type="InterPro" id="IPR002305">
    <property type="entry name" value="aa-tRNA-synth_Ic"/>
</dbReference>
<comment type="catalytic activity">
    <reaction evidence="8">
        <text>tRNA(Trp) + L-tryptophan + ATP = L-tryptophyl-tRNA(Trp) + AMP + diphosphate + H(+)</text>
        <dbReference type="Rhea" id="RHEA:24080"/>
        <dbReference type="Rhea" id="RHEA-COMP:9671"/>
        <dbReference type="Rhea" id="RHEA-COMP:9705"/>
        <dbReference type="ChEBI" id="CHEBI:15378"/>
        <dbReference type="ChEBI" id="CHEBI:30616"/>
        <dbReference type="ChEBI" id="CHEBI:33019"/>
        <dbReference type="ChEBI" id="CHEBI:57912"/>
        <dbReference type="ChEBI" id="CHEBI:78442"/>
        <dbReference type="ChEBI" id="CHEBI:78535"/>
        <dbReference type="ChEBI" id="CHEBI:456215"/>
        <dbReference type="EC" id="6.1.1.2"/>
    </reaction>
</comment>
<keyword evidence="3 10" id="KW-0436">Ligase</keyword>
<dbReference type="GO" id="GO:0005524">
    <property type="term" value="F:ATP binding"/>
    <property type="evidence" value="ECO:0007669"/>
    <property type="project" value="UniProtKB-KW"/>
</dbReference>
<dbReference type="GO" id="GO:0006436">
    <property type="term" value="P:tryptophanyl-tRNA aminoacylation"/>
    <property type="evidence" value="ECO:0007669"/>
    <property type="project" value="UniProtKB-UniRule"/>
</dbReference>
<dbReference type="EMBL" id="DVJI01000012">
    <property type="protein sequence ID" value="HIS70923.1"/>
    <property type="molecule type" value="Genomic_DNA"/>
</dbReference>
<proteinExistence type="inferred from homology"/>
<evidence type="ECO:0000313" key="11">
    <source>
        <dbReference type="EMBL" id="HIS70923.1"/>
    </source>
</evidence>
<dbReference type="PANTHER" id="PTHR43766">
    <property type="entry name" value="TRYPTOPHAN--TRNA LIGASE, MITOCHONDRIAL"/>
    <property type="match status" value="1"/>
</dbReference>
<dbReference type="InterPro" id="IPR001412">
    <property type="entry name" value="aa-tRNA-synth_I_CS"/>
</dbReference>
<evidence type="ECO:0000256" key="1">
    <source>
        <dbReference type="ARBA" id="ARBA00005594"/>
    </source>
</evidence>
<dbReference type="GO" id="GO:0005829">
    <property type="term" value="C:cytosol"/>
    <property type="evidence" value="ECO:0007669"/>
    <property type="project" value="TreeGrafter"/>
</dbReference>
<comment type="similarity">
    <text evidence="1 10">Belongs to the class-I aminoacyl-tRNA synthetase family.</text>
</comment>
<reference evidence="11" key="2">
    <citation type="journal article" date="2021" name="PeerJ">
        <title>Extensive microbial diversity within the chicken gut microbiome revealed by metagenomics and culture.</title>
        <authorList>
            <person name="Gilroy R."/>
            <person name="Ravi A."/>
            <person name="Getino M."/>
            <person name="Pursley I."/>
            <person name="Horton D.L."/>
            <person name="Alikhan N.F."/>
            <person name="Baker D."/>
            <person name="Gharbi K."/>
            <person name="Hall N."/>
            <person name="Watson M."/>
            <person name="Adriaenssens E.M."/>
            <person name="Foster-Nyarko E."/>
            <person name="Jarju S."/>
            <person name="Secka A."/>
            <person name="Antonio M."/>
            <person name="Oren A."/>
            <person name="Chaudhuri R.R."/>
            <person name="La Ragione R."/>
            <person name="Hildebrand F."/>
            <person name="Pallen M.J."/>
        </authorList>
    </citation>
    <scope>NUCLEOTIDE SEQUENCE</scope>
    <source>
        <strain evidence="11">ChiGjej3B3-5194</strain>
    </source>
</reference>
<reference evidence="11" key="1">
    <citation type="submission" date="2020-10" db="EMBL/GenBank/DDBJ databases">
        <authorList>
            <person name="Gilroy R."/>
        </authorList>
    </citation>
    <scope>NUCLEOTIDE SEQUENCE</scope>
    <source>
        <strain evidence="11">ChiGjej3B3-5194</strain>
    </source>
</reference>
<dbReference type="InterPro" id="IPR002306">
    <property type="entry name" value="Trp-tRNA-ligase"/>
</dbReference>
<dbReference type="PRINTS" id="PR01039">
    <property type="entry name" value="TRNASYNTHTRP"/>
</dbReference>
<name>A0A9D1FH37_9PROT</name>
<gene>
    <name evidence="11" type="primary">trpS</name>
    <name evidence="11" type="ORF">IAD02_02950</name>
</gene>
<dbReference type="SUPFAM" id="SSF52374">
    <property type="entry name" value="Nucleotidylyl transferase"/>
    <property type="match status" value="1"/>
</dbReference>
<organism evidence="11 12">
    <name type="scientific">Candidatus Enterousia intestinigallinarum</name>
    <dbReference type="NCBI Taxonomy" id="2840790"/>
    <lineage>
        <taxon>Bacteria</taxon>
        <taxon>Pseudomonadati</taxon>
        <taxon>Pseudomonadota</taxon>
        <taxon>Alphaproteobacteria</taxon>
        <taxon>Candidatus Enterousia</taxon>
    </lineage>
</organism>
<evidence type="ECO:0000256" key="9">
    <source>
        <dbReference type="NCBIfam" id="TIGR00233"/>
    </source>
</evidence>
<dbReference type="InterPro" id="IPR014729">
    <property type="entry name" value="Rossmann-like_a/b/a_fold"/>
</dbReference>
<evidence type="ECO:0000313" key="12">
    <source>
        <dbReference type="Proteomes" id="UP000886742"/>
    </source>
</evidence>
<dbReference type="PANTHER" id="PTHR43766:SF1">
    <property type="entry name" value="TRYPTOPHAN--TRNA LIGASE, MITOCHONDRIAL"/>
    <property type="match status" value="1"/>
</dbReference>
<evidence type="ECO:0000256" key="10">
    <source>
        <dbReference type="RuleBase" id="RU363036"/>
    </source>
</evidence>
<evidence type="ECO:0000256" key="4">
    <source>
        <dbReference type="ARBA" id="ARBA00022741"/>
    </source>
</evidence>
<dbReference type="Proteomes" id="UP000886742">
    <property type="component" value="Unassembled WGS sequence"/>
</dbReference>
<sequence length="351" mass="38983">MAQSNDIILTGIRPTGSLHIGHMVGALIPNIEIQNAGGYKKMYAMIADAQGLTDNFDNPERVRENVMEVALDMLATGYNPEKTTIFIQSEISELTELTFYYMNLVTIARLQRNPTVKTEIAQKEKFNGGVPVGFFTYPISQAADITAFGANIVPVGDDQLPMLEQAAEIVHKFNSIYGDTLIMPRAVVPKTKSAARLPGIDGNAKMSKSLNNGIYLKDSADEIAAKVKSMYTDPNHIRVEDPGNTTENPVFIYLSVFARPEHFAAFLPEYKDYNELAAHYERGGLGDVKVKKFLNAVMQETLRPIRERREALARDPASVMEILRRGTMDARAAAADTLARVKRAMKLNYFD</sequence>
<comment type="caution">
    <text evidence="11">The sequence shown here is derived from an EMBL/GenBank/DDBJ whole genome shotgun (WGS) entry which is preliminary data.</text>
</comment>
<dbReference type="Pfam" id="PF00579">
    <property type="entry name" value="tRNA-synt_1b"/>
    <property type="match status" value="1"/>
</dbReference>
<evidence type="ECO:0000256" key="3">
    <source>
        <dbReference type="ARBA" id="ARBA00022598"/>
    </source>
</evidence>
<dbReference type="PROSITE" id="PS00178">
    <property type="entry name" value="AA_TRNA_LIGASE_I"/>
    <property type="match status" value="1"/>
</dbReference>
<keyword evidence="6 10" id="KW-0648">Protein biosynthesis</keyword>
<dbReference type="GO" id="GO:0004830">
    <property type="term" value="F:tryptophan-tRNA ligase activity"/>
    <property type="evidence" value="ECO:0007669"/>
    <property type="project" value="UniProtKB-UniRule"/>
</dbReference>
<dbReference type="Gene3D" id="3.40.50.620">
    <property type="entry name" value="HUPs"/>
    <property type="match status" value="1"/>
</dbReference>
<dbReference type="EC" id="6.1.1.2" evidence="2 9"/>
<keyword evidence="7 10" id="KW-0030">Aminoacyl-tRNA synthetase</keyword>
<evidence type="ECO:0000256" key="7">
    <source>
        <dbReference type="ARBA" id="ARBA00023146"/>
    </source>
</evidence>
<dbReference type="CDD" id="cd00806">
    <property type="entry name" value="TrpRS_core"/>
    <property type="match status" value="1"/>
</dbReference>
<keyword evidence="5 10" id="KW-0067">ATP-binding</keyword>